<name>F7NQ12_9FIRM</name>
<dbReference type="eggNOG" id="ENOG5033BDA">
    <property type="taxonomic scope" value="Bacteria"/>
</dbReference>
<dbReference type="EMBL" id="AFGF01000270">
    <property type="protein sequence ID" value="EGO61889.1"/>
    <property type="molecule type" value="Genomic_DNA"/>
</dbReference>
<dbReference type="RefSeq" id="WP_004099808.1">
    <property type="nucleotide sequence ID" value="NZ_AFGF01000270.1"/>
</dbReference>
<organism evidence="2 3">
    <name type="scientific">Acetonema longum DSM 6540</name>
    <dbReference type="NCBI Taxonomy" id="1009370"/>
    <lineage>
        <taxon>Bacteria</taxon>
        <taxon>Bacillati</taxon>
        <taxon>Bacillota</taxon>
        <taxon>Negativicutes</taxon>
        <taxon>Acetonemataceae</taxon>
        <taxon>Acetonema</taxon>
    </lineage>
</organism>
<comment type="caution">
    <text evidence="2">The sequence shown here is derived from an EMBL/GenBank/DDBJ whole genome shotgun (WGS) entry which is preliminary data.</text>
</comment>
<evidence type="ECO:0000256" key="1">
    <source>
        <dbReference type="SAM" id="Phobius"/>
    </source>
</evidence>
<dbReference type="AlphaFoldDB" id="F7NQ12"/>
<accession>F7NQ12</accession>
<feature type="transmembrane region" description="Helical" evidence="1">
    <location>
        <begin position="37"/>
        <end position="56"/>
    </location>
</feature>
<dbReference type="STRING" id="1009370.ALO_21057"/>
<keyword evidence="3" id="KW-1185">Reference proteome</keyword>
<evidence type="ECO:0000313" key="2">
    <source>
        <dbReference type="EMBL" id="EGO61889.1"/>
    </source>
</evidence>
<evidence type="ECO:0000313" key="3">
    <source>
        <dbReference type="Proteomes" id="UP000003240"/>
    </source>
</evidence>
<sequence>MANTGVSAPIRPAAREEAIPEQEWFDLQPIEKKLCGYSFGLGVALLVVFIVIFEVLH</sequence>
<reference evidence="2 3" key="1">
    <citation type="journal article" date="2011" name="EMBO J.">
        <title>Structural diversity of bacterial flagellar motors.</title>
        <authorList>
            <person name="Chen S."/>
            <person name="Beeby M."/>
            <person name="Murphy G.E."/>
            <person name="Leadbetter J.R."/>
            <person name="Hendrixson D.R."/>
            <person name="Briegel A."/>
            <person name="Li Z."/>
            <person name="Shi J."/>
            <person name="Tocheva E.I."/>
            <person name="Muller A."/>
            <person name="Dobro M.J."/>
            <person name="Jensen G.J."/>
        </authorList>
    </citation>
    <scope>NUCLEOTIDE SEQUENCE [LARGE SCALE GENOMIC DNA]</scope>
    <source>
        <strain evidence="2 3">DSM 6540</strain>
    </source>
</reference>
<keyword evidence="1" id="KW-1133">Transmembrane helix</keyword>
<keyword evidence="1" id="KW-0472">Membrane</keyword>
<keyword evidence="1" id="KW-0812">Transmembrane</keyword>
<proteinExistence type="predicted"/>
<gene>
    <name evidence="2" type="ORF">ALO_21057</name>
</gene>
<protein>
    <submittedName>
        <fullName evidence="2">Uncharacterized protein</fullName>
    </submittedName>
</protein>
<dbReference type="Proteomes" id="UP000003240">
    <property type="component" value="Unassembled WGS sequence"/>
</dbReference>